<comment type="caution">
    <text evidence="1">The sequence shown here is derived from an EMBL/GenBank/DDBJ whole genome shotgun (WGS) entry which is preliminary data.</text>
</comment>
<organism evidence="1 2">
    <name type="scientific">Diphasiastrum complanatum</name>
    <name type="common">Issler's clubmoss</name>
    <name type="synonym">Lycopodium complanatum</name>
    <dbReference type="NCBI Taxonomy" id="34168"/>
    <lineage>
        <taxon>Eukaryota</taxon>
        <taxon>Viridiplantae</taxon>
        <taxon>Streptophyta</taxon>
        <taxon>Embryophyta</taxon>
        <taxon>Tracheophyta</taxon>
        <taxon>Lycopodiopsida</taxon>
        <taxon>Lycopodiales</taxon>
        <taxon>Lycopodiaceae</taxon>
        <taxon>Lycopodioideae</taxon>
        <taxon>Diphasiastrum</taxon>
    </lineage>
</organism>
<evidence type="ECO:0000313" key="1">
    <source>
        <dbReference type="EMBL" id="KAJ7564221.1"/>
    </source>
</evidence>
<evidence type="ECO:0000313" key="2">
    <source>
        <dbReference type="Proteomes" id="UP001162992"/>
    </source>
</evidence>
<name>A0ACC2ECJ8_DIPCM</name>
<reference evidence="2" key="1">
    <citation type="journal article" date="2024" name="Proc. Natl. Acad. Sci. U.S.A.">
        <title>Extraordinary preservation of gene collinearity over three hundred million years revealed in homosporous lycophytes.</title>
        <authorList>
            <person name="Li C."/>
            <person name="Wickell D."/>
            <person name="Kuo L.Y."/>
            <person name="Chen X."/>
            <person name="Nie B."/>
            <person name="Liao X."/>
            <person name="Peng D."/>
            <person name="Ji J."/>
            <person name="Jenkins J."/>
            <person name="Williams M."/>
            <person name="Shu S."/>
            <person name="Plott C."/>
            <person name="Barry K."/>
            <person name="Rajasekar S."/>
            <person name="Grimwood J."/>
            <person name="Han X."/>
            <person name="Sun S."/>
            <person name="Hou Z."/>
            <person name="He W."/>
            <person name="Dai G."/>
            <person name="Sun C."/>
            <person name="Schmutz J."/>
            <person name="Leebens-Mack J.H."/>
            <person name="Li F.W."/>
            <person name="Wang L."/>
        </authorList>
    </citation>
    <scope>NUCLEOTIDE SEQUENCE [LARGE SCALE GENOMIC DNA]</scope>
    <source>
        <strain evidence="2">cv. PW_Plant_1</strain>
    </source>
</reference>
<dbReference type="EMBL" id="CM055093">
    <property type="protein sequence ID" value="KAJ7564221.1"/>
    <property type="molecule type" value="Genomic_DNA"/>
</dbReference>
<protein>
    <submittedName>
        <fullName evidence="1">Uncharacterized protein</fullName>
    </submittedName>
</protein>
<gene>
    <name evidence="1" type="ORF">O6H91_02G007800</name>
</gene>
<keyword evidence="2" id="KW-1185">Reference proteome</keyword>
<accession>A0ACC2ECJ8</accession>
<proteinExistence type="predicted"/>
<dbReference type="Proteomes" id="UP001162992">
    <property type="component" value="Chromosome 2"/>
</dbReference>
<sequence length="145" mass="16422">MINSCSFCLFCCFFRVWLLAVRCCMRIMESSGRFSSRIDVIVFCRSRVEGRSRFCVRSVQIGLRQAFSVGQDLLLHGSRLRFTASLPSVEICSCMLVGREFVLMPAGRDALKPASREFMLMSAGRDGFEASRSRVCAHGSRSRWL</sequence>